<keyword evidence="3" id="KW-0808">Transferase</keyword>
<evidence type="ECO:0000256" key="2">
    <source>
        <dbReference type="ARBA" id="ARBA00022676"/>
    </source>
</evidence>
<evidence type="ECO:0000256" key="4">
    <source>
        <dbReference type="SAM" id="MobiDB-lite"/>
    </source>
</evidence>
<evidence type="ECO:0000313" key="7">
    <source>
        <dbReference type="Proteomes" id="UP001597055"/>
    </source>
</evidence>
<sequence>MSGSSTVPVVLLATRTYPPEVNAAAFRLGALARALARRAGVTVITSTPAAHAPTIRDAAGVKVKRLPALRDRGGNIRGYVQYMSFDVPLLLRLIARRFSVAVAEAPPTTGAVTAVVAALRRRPFAYYAADVWSDGVAAVGAPRLVVGLMRSMERFVLRRAACVLSVSDGVNERLAALGVDLAHVTVVGHGVDTTVFTPLAPASGDGAYFVYTGTMSEVHRPQVLVEAFASIAPQHPDLTLRFYGQGVYEQELRDLSEHLVPGRVEFGGVIAPELAARQLRGAVAALVTLAPGTGYEFAHPTKAYAAAACGTPVLYAGPDEFGAIVRENDLGLAVSHDPSAVADAMERLLKDRELGATERERPRRAQWAADNVSLEAVGARAADAVLALAGLPRTAGRIEQDQGPSVRPVQEPPS</sequence>
<dbReference type="Gene3D" id="3.40.50.2000">
    <property type="entry name" value="Glycogen Phosphorylase B"/>
    <property type="match status" value="2"/>
</dbReference>
<protein>
    <recommendedName>
        <fullName evidence="1">D-inositol 3-phosphate glycosyltransferase</fullName>
    </recommendedName>
</protein>
<reference evidence="7" key="1">
    <citation type="journal article" date="2019" name="Int. J. Syst. Evol. Microbiol.">
        <title>The Global Catalogue of Microorganisms (GCM) 10K type strain sequencing project: providing services to taxonomists for standard genome sequencing and annotation.</title>
        <authorList>
            <consortium name="The Broad Institute Genomics Platform"/>
            <consortium name="The Broad Institute Genome Sequencing Center for Infectious Disease"/>
            <person name="Wu L."/>
            <person name="Ma J."/>
        </authorList>
    </citation>
    <scope>NUCLEOTIDE SEQUENCE [LARGE SCALE GENOMIC DNA]</scope>
    <source>
        <strain evidence="7">CCUG 54523</strain>
    </source>
</reference>
<dbReference type="RefSeq" id="WP_378771138.1">
    <property type="nucleotide sequence ID" value="NZ_JBHTII010000001.1"/>
</dbReference>
<dbReference type="SUPFAM" id="SSF53756">
    <property type="entry name" value="UDP-Glycosyltransferase/glycogen phosphorylase"/>
    <property type="match status" value="1"/>
</dbReference>
<evidence type="ECO:0000313" key="6">
    <source>
        <dbReference type="EMBL" id="MFD0789090.1"/>
    </source>
</evidence>
<dbReference type="Proteomes" id="UP001597055">
    <property type="component" value="Unassembled WGS sequence"/>
</dbReference>
<organism evidence="6 7">
    <name type="scientific">Microbacterium insulae</name>
    <dbReference type="NCBI Taxonomy" id="483014"/>
    <lineage>
        <taxon>Bacteria</taxon>
        <taxon>Bacillati</taxon>
        <taxon>Actinomycetota</taxon>
        <taxon>Actinomycetes</taxon>
        <taxon>Micrococcales</taxon>
        <taxon>Microbacteriaceae</taxon>
        <taxon>Microbacterium</taxon>
    </lineage>
</organism>
<name>A0ABW3ADZ4_9MICO</name>
<accession>A0ABW3ADZ4</accession>
<gene>
    <name evidence="6" type="ORF">ACFQ0P_01665</name>
</gene>
<proteinExistence type="predicted"/>
<feature type="region of interest" description="Disordered" evidence="4">
    <location>
        <begin position="394"/>
        <end position="414"/>
    </location>
</feature>
<evidence type="ECO:0000256" key="1">
    <source>
        <dbReference type="ARBA" id="ARBA00021292"/>
    </source>
</evidence>
<comment type="caution">
    <text evidence="6">The sequence shown here is derived from an EMBL/GenBank/DDBJ whole genome shotgun (WGS) entry which is preliminary data.</text>
</comment>
<feature type="domain" description="Glycosyltransferase subfamily 4-like N-terminal" evidence="5">
    <location>
        <begin position="27"/>
        <end position="188"/>
    </location>
</feature>
<keyword evidence="7" id="KW-1185">Reference proteome</keyword>
<dbReference type="InterPro" id="IPR050194">
    <property type="entry name" value="Glycosyltransferase_grp1"/>
</dbReference>
<dbReference type="PANTHER" id="PTHR45947">
    <property type="entry name" value="SULFOQUINOVOSYL TRANSFERASE SQD2"/>
    <property type="match status" value="1"/>
</dbReference>
<dbReference type="Pfam" id="PF13692">
    <property type="entry name" value="Glyco_trans_1_4"/>
    <property type="match status" value="1"/>
</dbReference>
<evidence type="ECO:0000259" key="5">
    <source>
        <dbReference type="Pfam" id="PF13579"/>
    </source>
</evidence>
<evidence type="ECO:0000256" key="3">
    <source>
        <dbReference type="ARBA" id="ARBA00022679"/>
    </source>
</evidence>
<dbReference type="PANTHER" id="PTHR45947:SF3">
    <property type="entry name" value="SULFOQUINOVOSYL TRANSFERASE SQD2"/>
    <property type="match status" value="1"/>
</dbReference>
<dbReference type="InterPro" id="IPR028098">
    <property type="entry name" value="Glyco_trans_4-like_N"/>
</dbReference>
<keyword evidence="2" id="KW-0328">Glycosyltransferase</keyword>
<dbReference type="CDD" id="cd03794">
    <property type="entry name" value="GT4_WbuB-like"/>
    <property type="match status" value="1"/>
</dbReference>
<dbReference type="EMBL" id="JBHTII010000001">
    <property type="protein sequence ID" value="MFD0789090.1"/>
    <property type="molecule type" value="Genomic_DNA"/>
</dbReference>
<dbReference type="Pfam" id="PF13579">
    <property type="entry name" value="Glyco_trans_4_4"/>
    <property type="match status" value="1"/>
</dbReference>